<dbReference type="PROSITE" id="PS51007">
    <property type="entry name" value="CYTC"/>
    <property type="match status" value="1"/>
</dbReference>
<name>A0ABR9WN77_9BACT</name>
<evidence type="ECO:0000259" key="5">
    <source>
        <dbReference type="PROSITE" id="PS51007"/>
    </source>
</evidence>
<reference evidence="7" key="1">
    <citation type="submission" date="2023-07" db="EMBL/GenBank/DDBJ databases">
        <title>Dyadobacter sp. nov 'subterranea' isolated from contaminted grondwater.</title>
        <authorList>
            <person name="Szabo I."/>
            <person name="Al-Omari J."/>
            <person name="Szerdahelyi S.G."/>
            <person name="Rado J."/>
        </authorList>
    </citation>
    <scope>NUCLEOTIDE SEQUENCE [LARGE SCALE GENOMIC DNA]</scope>
    <source>
        <strain evidence="7">UP-52</strain>
    </source>
</reference>
<sequence>MQKIPYTKPIVISFISIWIFSFSRTENENHTTITSPDLIQKQTSDSLTGKELAGQYCQSCHILPDPSLLDKNTWITSVLPNMGLRLGVKSAGRNPYQDLPEEEKKRIRDLDIYPENQIVSDDEWAKIVAYFELEAPAMPLPQRNVLPITANLPLFKTQEIMLGDKPFPQTTLLKFDKSTSRLYVGDAQNTLYILDNQFNLKETKSIDSPPTDIDFPAYAAPRLLMIGSFKPSEQRSGRLLSLALEQKTKSSYLNIEGLHRPVQFVSSDINMDGKEDALICEFGNHSGKLFWYDNFQPTKEHVLKAFPGARKVEIADFNHDKKPDVMVLMAQAREEMAIFYNLGNGKFQEKTLMRFQPLFGASYFELTDFNQDGFQDILLTNGDNWDYSAVKKNYHGVRIYLNDGKDNFKQMFFYPLYGTSKAIARDFDNDGDIDLAAISFYTELDNPEQRFIYLSNEGELHFKAFSTPAAANGKWLTMDAADFDHDGDQDIVLGSYFHNLSELTTLIFQGITSFPQLLVLTNGTK</sequence>
<protein>
    <submittedName>
        <fullName evidence="6">VCBS repeat-containing protein</fullName>
    </submittedName>
</protein>
<accession>A0ABR9WN77</accession>
<evidence type="ECO:0000256" key="4">
    <source>
        <dbReference type="PROSITE-ProRule" id="PRU00433"/>
    </source>
</evidence>
<keyword evidence="3 4" id="KW-0408">Iron</keyword>
<keyword evidence="7" id="KW-1185">Reference proteome</keyword>
<dbReference type="Pfam" id="PF13517">
    <property type="entry name" value="FG-GAP_3"/>
    <property type="match status" value="2"/>
</dbReference>
<dbReference type="Proteomes" id="UP000634134">
    <property type="component" value="Unassembled WGS sequence"/>
</dbReference>
<evidence type="ECO:0000256" key="1">
    <source>
        <dbReference type="ARBA" id="ARBA00022723"/>
    </source>
</evidence>
<comment type="caution">
    <text evidence="6">The sequence shown here is derived from an EMBL/GenBank/DDBJ whole genome shotgun (WGS) entry which is preliminary data.</text>
</comment>
<evidence type="ECO:0000256" key="2">
    <source>
        <dbReference type="ARBA" id="ARBA00022729"/>
    </source>
</evidence>
<keyword evidence="1 4" id="KW-0479">Metal-binding</keyword>
<evidence type="ECO:0000313" key="6">
    <source>
        <dbReference type="EMBL" id="MBE9466291.1"/>
    </source>
</evidence>
<organism evidence="6 7">
    <name type="scientific">Dyadobacter subterraneus</name>
    <dbReference type="NCBI Taxonomy" id="2773304"/>
    <lineage>
        <taxon>Bacteria</taxon>
        <taxon>Pseudomonadati</taxon>
        <taxon>Bacteroidota</taxon>
        <taxon>Cytophagia</taxon>
        <taxon>Cytophagales</taxon>
        <taxon>Spirosomataceae</taxon>
        <taxon>Dyadobacter</taxon>
    </lineage>
</organism>
<dbReference type="SUPFAM" id="SSF69318">
    <property type="entry name" value="Integrin alpha N-terminal domain"/>
    <property type="match status" value="1"/>
</dbReference>
<dbReference type="Gene3D" id="2.130.10.130">
    <property type="entry name" value="Integrin alpha, N-terminal"/>
    <property type="match status" value="1"/>
</dbReference>
<keyword evidence="2" id="KW-0732">Signal</keyword>
<dbReference type="InterPro" id="IPR028994">
    <property type="entry name" value="Integrin_alpha_N"/>
</dbReference>
<evidence type="ECO:0000313" key="7">
    <source>
        <dbReference type="Proteomes" id="UP000634134"/>
    </source>
</evidence>
<dbReference type="EMBL" id="JACYGY010000002">
    <property type="protein sequence ID" value="MBE9466291.1"/>
    <property type="molecule type" value="Genomic_DNA"/>
</dbReference>
<dbReference type="RefSeq" id="WP_194124867.1">
    <property type="nucleotide sequence ID" value="NZ_JBHSRU010000028.1"/>
</dbReference>
<dbReference type="PANTHER" id="PTHR44103">
    <property type="entry name" value="PROPROTEIN CONVERTASE P"/>
    <property type="match status" value="1"/>
</dbReference>
<keyword evidence="4" id="KW-0349">Heme</keyword>
<proteinExistence type="predicted"/>
<dbReference type="InterPro" id="IPR009056">
    <property type="entry name" value="Cyt_c-like_dom"/>
</dbReference>
<evidence type="ECO:0000256" key="3">
    <source>
        <dbReference type="ARBA" id="ARBA00023004"/>
    </source>
</evidence>
<dbReference type="PANTHER" id="PTHR44103:SF1">
    <property type="entry name" value="PROPROTEIN CONVERTASE P"/>
    <property type="match status" value="1"/>
</dbReference>
<gene>
    <name evidence="6" type="ORF">IEE83_30860</name>
</gene>
<feature type="domain" description="Cytochrome c" evidence="5">
    <location>
        <begin position="44"/>
        <end position="135"/>
    </location>
</feature>
<dbReference type="InterPro" id="IPR013517">
    <property type="entry name" value="FG-GAP"/>
</dbReference>